<dbReference type="Proteomes" id="UP000257109">
    <property type="component" value="Unassembled WGS sequence"/>
</dbReference>
<dbReference type="AlphaFoldDB" id="A0A371F876"/>
<sequence>MFGDEHLLLFLGSQLCEQKSNTLKSARVLSVVSALAVSIFGGNVKTSKSAAPAGGPVATMVAASKHFSSPHKVRFA</sequence>
<dbReference type="EMBL" id="QJKJ01010160">
    <property type="protein sequence ID" value="RDX74501.1"/>
    <property type="molecule type" value="Genomic_DNA"/>
</dbReference>
<name>A0A371F876_MUCPR</name>
<protein>
    <submittedName>
        <fullName evidence="1">Uncharacterized protein</fullName>
    </submittedName>
</protein>
<reference evidence="1" key="1">
    <citation type="submission" date="2018-05" db="EMBL/GenBank/DDBJ databases">
        <title>Draft genome of Mucuna pruriens seed.</title>
        <authorList>
            <person name="Nnadi N.E."/>
            <person name="Vos R."/>
            <person name="Hasami M.H."/>
            <person name="Devisetty U.K."/>
            <person name="Aguiy J.C."/>
        </authorList>
    </citation>
    <scope>NUCLEOTIDE SEQUENCE [LARGE SCALE GENOMIC DNA]</scope>
    <source>
        <strain evidence="1">JCA_2017</strain>
    </source>
</reference>
<evidence type="ECO:0000313" key="1">
    <source>
        <dbReference type="EMBL" id="RDX74501.1"/>
    </source>
</evidence>
<comment type="caution">
    <text evidence="1">The sequence shown here is derived from an EMBL/GenBank/DDBJ whole genome shotgun (WGS) entry which is preliminary data.</text>
</comment>
<evidence type="ECO:0000313" key="2">
    <source>
        <dbReference type="Proteomes" id="UP000257109"/>
    </source>
</evidence>
<dbReference type="OrthoDB" id="1630091at2759"/>
<keyword evidence="2" id="KW-1185">Reference proteome</keyword>
<accession>A0A371F876</accession>
<organism evidence="1 2">
    <name type="scientific">Mucuna pruriens</name>
    <name type="common">Velvet bean</name>
    <name type="synonym">Dolichos pruriens</name>
    <dbReference type="NCBI Taxonomy" id="157652"/>
    <lineage>
        <taxon>Eukaryota</taxon>
        <taxon>Viridiplantae</taxon>
        <taxon>Streptophyta</taxon>
        <taxon>Embryophyta</taxon>
        <taxon>Tracheophyta</taxon>
        <taxon>Spermatophyta</taxon>
        <taxon>Magnoliopsida</taxon>
        <taxon>eudicotyledons</taxon>
        <taxon>Gunneridae</taxon>
        <taxon>Pentapetalae</taxon>
        <taxon>rosids</taxon>
        <taxon>fabids</taxon>
        <taxon>Fabales</taxon>
        <taxon>Fabaceae</taxon>
        <taxon>Papilionoideae</taxon>
        <taxon>50 kb inversion clade</taxon>
        <taxon>NPAAA clade</taxon>
        <taxon>indigoferoid/millettioid clade</taxon>
        <taxon>Phaseoleae</taxon>
        <taxon>Mucuna</taxon>
    </lineage>
</organism>
<proteinExistence type="predicted"/>
<gene>
    <name evidence="1" type="ORF">CR513_45750</name>
</gene>
<feature type="non-terminal residue" evidence="1">
    <location>
        <position position="1"/>
    </location>
</feature>